<protein>
    <submittedName>
        <fullName evidence="3">Uncharacterized protein</fullName>
    </submittedName>
</protein>
<name>A0A7I9W2V3_MYCAG</name>
<organism evidence="3 4">
    <name type="scientific">Mycolicibacterium agri</name>
    <name type="common">Mycobacterium agri</name>
    <dbReference type="NCBI Taxonomy" id="36811"/>
    <lineage>
        <taxon>Bacteria</taxon>
        <taxon>Bacillati</taxon>
        <taxon>Actinomycetota</taxon>
        <taxon>Actinomycetes</taxon>
        <taxon>Mycobacteriales</taxon>
        <taxon>Mycobacteriaceae</taxon>
        <taxon>Mycolicibacterium</taxon>
    </lineage>
</organism>
<reference evidence="3 4" key="1">
    <citation type="journal article" date="2019" name="Emerg. Microbes Infect.">
        <title>Comprehensive subspecies identification of 175 nontuberculous mycobacteria species based on 7547 genomic profiles.</title>
        <authorList>
            <person name="Matsumoto Y."/>
            <person name="Kinjo T."/>
            <person name="Motooka D."/>
            <person name="Nabeya D."/>
            <person name="Jung N."/>
            <person name="Uechi K."/>
            <person name="Horii T."/>
            <person name="Iida T."/>
            <person name="Fujita J."/>
            <person name="Nakamura S."/>
        </authorList>
    </citation>
    <scope>NUCLEOTIDE SEQUENCE [LARGE SCALE GENOMIC DNA]</scope>
    <source>
        <strain evidence="3 4">JCM 6377</strain>
    </source>
</reference>
<keyword evidence="2" id="KW-0472">Membrane</keyword>
<feature type="region of interest" description="Disordered" evidence="1">
    <location>
        <begin position="63"/>
        <end position="94"/>
    </location>
</feature>
<sequence length="94" mass="9494">MWGWSQVNSKQLKLASAGVGAGAVVAMGALGVAFSDVSAAEEPTPVPPGPVTTSEITTGETVTDTTEMEGPQTSVVVPPITTTPSTFPPTAEQH</sequence>
<comment type="caution">
    <text evidence="3">The sequence shown here is derived from an EMBL/GenBank/DDBJ whole genome shotgun (WGS) entry which is preliminary data.</text>
</comment>
<keyword evidence="2" id="KW-1133">Transmembrane helix</keyword>
<evidence type="ECO:0000256" key="1">
    <source>
        <dbReference type="SAM" id="MobiDB-lite"/>
    </source>
</evidence>
<evidence type="ECO:0000313" key="3">
    <source>
        <dbReference type="EMBL" id="GFG51526.1"/>
    </source>
</evidence>
<accession>A0A7I9W2V3</accession>
<keyword evidence="2" id="KW-0812">Transmembrane</keyword>
<dbReference type="Proteomes" id="UP000465302">
    <property type="component" value="Unassembled WGS sequence"/>
</dbReference>
<feature type="transmembrane region" description="Helical" evidence="2">
    <location>
        <begin position="12"/>
        <end position="34"/>
    </location>
</feature>
<dbReference type="EMBL" id="BLKS01000001">
    <property type="protein sequence ID" value="GFG51526.1"/>
    <property type="molecule type" value="Genomic_DNA"/>
</dbReference>
<evidence type="ECO:0000256" key="2">
    <source>
        <dbReference type="SAM" id="Phobius"/>
    </source>
</evidence>
<gene>
    <name evidence="3" type="ORF">MAGR_29670</name>
</gene>
<dbReference type="AlphaFoldDB" id="A0A7I9W2V3"/>
<proteinExistence type="predicted"/>
<evidence type="ECO:0000313" key="4">
    <source>
        <dbReference type="Proteomes" id="UP000465302"/>
    </source>
</evidence>